<evidence type="ECO:0000256" key="1">
    <source>
        <dbReference type="ARBA" id="ARBA00004123"/>
    </source>
</evidence>
<dbReference type="Ensembl" id="ENSMMOT00000026622.1">
    <property type="protein sequence ID" value="ENSMMOP00000026180.1"/>
    <property type="gene ID" value="ENSMMOG00000019850.1"/>
</dbReference>
<dbReference type="STRING" id="94237.ENSMMOP00000026180"/>
<dbReference type="InterPro" id="IPR024887">
    <property type="entry name" value="Ashwin"/>
</dbReference>
<organism evidence="6 7">
    <name type="scientific">Mola mola</name>
    <name type="common">Ocean sunfish</name>
    <name type="synonym">Tetraodon mola</name>
    <dbReference type="NCBI Taxonomy" id="94237"/>
    <lineage>
        <taxon>Eukaryota</taxon>
        <taxon>Metazoa</taxon>
        <taxon>Chordata</taxon>
        <taxon>Craniata</taxon>
        <taxon>Vertebrata</taxon>
        <taxon>Euteleostomi</taxon>
        <taxon>Actinopterygii</taxon>
        <taxon>Neopterygii</taxon>
        <taxon>Teleostei</taxon>
        <taxon>Neoteleostei</taxon>
        <taxon>Acanthomorphata</taxon>
        <taxon>Eupercaria</taxon>
        <taxon>Tetraodontiformes</taxon>
        <taxon>Molidae</taxon>
        <taxon>Mola</taxon>
    </lineage>
</organism>
<dbReference type="OMA" id="SRWGKRM"/>
<feature type="region of interest" description="Disordered" evidence="5">
    <location>
        <begin position="70"/>
        <end position="190"/>
    </location>
</feature>
<reference evidence="6" key="2">
    <citation type="submission" date="2025-09" db="UniProtKB">
        <authorList>
            <consortium name="Ensembl"/>
        </authorList>
    </citation>
    <scope>IDENTIFICATION</scope>
</reference>
<proteinExistence type="inferred from homology"/>
<evidence type="ECO:0000313" key="6">
    <source>
        <dbReference type="Ensembl" id="ENSMMOP00000026180.1"/>
    </source>
</evidence>
<comment type="similarity">
    <text evidence="2">Belongs to the ashwin family.</text>
</comment>
<evidence type="ECO:0000256" key="5">
    <source>
        <dbReference type="SAM" id="MobiDB-lite"/>
    </source>
</evidence>
<feature type="compositionally biased region" description="Basic and acidic residues" evidence="5">
    <location>
        <begin position="165"/>
        <end position="182"/>
    </location>
</feature>
<feature type="compositionally biased region" description="Low complexity" evidence="5">
    <location>
        <begin position="148"/>
        <end position="161"/>
    </location>
</feature>
<dbReference type="GO" id="GO:0072669">
    <property type="term" value="C:tRNA-splicing ligase complex"/>
    <property type="evidence" value="ECO:0007669"/>
    <property type="project" value="InterPro"/>
</dbReference>
<dbReference type="AlphaFoldDB" id="A0A3Q3XCR6"/>
<dbReference type="GO" id="GO:0005634">
    <property type="term" value="C:nucleus"/>
    <property type="evidence" value="ECO:0007669"/>
    <property type="project" value="UniProtKB-SubCell"/>
</dbReference>
<evidence type="ECO:0000256" key="2">
    <source>
        <dbReference type="ARBA" id="ARBA00007855"/>
    </source>
</evidence>
<dbReference type="PANTHER" id="PTHR28359:SF1">
    <property type="entry name" value="ASHWIN"/>
    <property type="match status" value="1"/>
</dbReference>
<comment type="subcellular location">
    <subcellularLocation>
        <location evidence="1">Nucleus</location>
    </subcellularLocation>
</comment>
<protein>
    <recommendedName>
        <fullName evidence="3">Ashwin</fullName>
    </recommendedName>
</protein>
<evidence type="ECO:0000313" key="7">
    <source>
        <dbReference type="Proteomes" id="UP000261620"/>
    </source>
</evidence>
<dbReference type="Pfam" id="PF15323">
    <property type="entry name" value="Ashwin"/>
    <property type="match status" value="1"/>
</dbReference>
<accession>A0A3Q3XCR6</accession>
<keyword evidence="7" id="KW-1185">Reference proteome</keyword>
<name>A0A3Q3XCR6_MOLML</name>
<evidence type="ECO:0000256" key="4">
    <source>
        <dbReference type="ARBA" id="ARBA00023242"/>
    </source>
</evidence>
<evidence type="ECO:0000256" key="3">
    <source>
        <dbReference type="ARBA" id="ARBA00015134"/>
    </source>
</evidence>
<dbReference type="PANTHER" id="PTHR28359">
    <property type="entry name" value="ASHWIN"/>
    <property type="match status" value="1"/>
</dbReference>
<dbReference type="Proteomes" id="UP000261620">
    <property type="component" value="Unplaced"/>
</dbReference>
<keyword evidence="4" id="KW-0539">Nucleus</keyword>
<sequence>MATSTGRDGKAAGVSDVDLLLHPELLSQEFMQLILREKNVTTTECENRDRLTELYLQHVIPLPQRTLPNSRWGRRMATSRGRETAAGHRSSNDHNRKRPLIAFDGSSSHSGPLKVKKPEGTAMPTGITDRLKPPPAANLSNPIRRLSGHTSSSSSSSQHSTNTNLKREANSSDVIKSSEVKKKIQHVTWP</sequence>
<dbReference type="GO" id="GO:0048598">
    <property type="term" value="P:embryonic morphogenesis"/>
    <property type="evidence" value="ECO:0007669"/>
    <property type="project" value="InterPro"/>
</dbReference>
<feature type="compositionally biased region" description="Basic and acidic residues" evidence="5">
    <location>
        <begin position="80"/>
        <end position="94"/>
    </location>
</feature>
<reference evidence="6" key="1">
    <citation type="submission" date="2025-08" db="UniProtKB">
        <authorList>
            <consortium name="Ensembl"/>
        </authorList>
    </citation>
    <scope>IDENTIFICATION</scope>
</reference>